<reference evidence="1 2" key="1">
    <citation type="submission" date="2016-10" db="EMBL/GenBank/DDBJ databases">
        <authorList>
            <person name="Varghese N."/>
            <person name="Submissions S."/>
        </authorList>
    </citation>
    <scope>NUCLEOTIDE SEQUENCE [LARGE SCALE GENOMIC DNA]</scope>
    <source>
        <strain evidence="1 2">22B</strain>
    </source>
</reference>
<protein>
    <submittedName>
        <fullName evidence="1">Uncharacterized protein</fullName>
    </submittedName>
</protein>
<dbReference type="AlphaFoldDB" id="A0A662Z761"/>
<gene>
    <name evidence="1" type="ORF">SAMN04487865_100571</name>
</gene>
<sequence length="33" mass="3831">MATKQDPDSKRVDKALKLYRLLLINDRKSYPGP</sequence>
<proteinExistence type="predicted"/>
<evidence type="ECO:0000313" key="2">
    <source>
        <dbReference type="Proteomes" id="UP000243374"/>
    </source>
</evidence>
<accession>A0A662Z761</accession>
<keyword evidence="2" id="KW-1185">Reference proteome</keyword>
<organism evidence="1 2">
    <name type="scientific">Succinivibrio dextrinosolvens</name>
    <dbReference type="NCBI Taxonomy" id="83771"/>
    <lineage>
        <taxon>Bacteria</taxon>
        <taxon>Pseudomonadati</taxon>
        <taxon>Pseudomonadota</taxon>
        <taxon>Gammaproteobacteria</taxon>
        <taxon>Aeromonadales</taxon>
        <taxon>Succinivibrionaceae</taxon>
        <taxon>Succinivibrio</taxon>
    </lineage>
</organism>
<dbReference type="EMBL" id="FOSF01000005">
    <property type="protein sequence ID" value="SFJ87767.1"/>
    <property type="molecule type" value="Genomic_DNA"/>
</dbReference>
<name>A0A662Z761_9GAMM</name>
<evidence type="ECO:0000313" key="1">
    <source>
        <dbReference type="EMBL" id="SFJ87767.1"/>
    </source>
</evidence>
<dbReference type="Proteomes" id="UP000243374">
    <property type="component" value="Unassembled WGS sequence"/>
</dbReference>